<proteinExistence type="predicted"/>
<dbReference type="Proteomes" id="UP000527355">
    <property type="component" value="Unassembled WGS sequence"/>
</dbReference>
<feature type="region of interest" description="Disordered" evidence="1">
    <location>
        <begin position="14"/>
        <end position="62"/>
    </location>
</feature>
<evidence type="ECO:0000313" key="2">
    <source>
        <dbReference type="EMBL" id="KAF6290904.1"/>
    </source>
</evidence>
<accession>A0A7J7SRD3</accession>
<feature type="compositionally biased region" description="Pro residues" evidence="1">
    <location>
        <begin position="116"/>
        <end position="126"/>
    </location>
</feature>
<feature type="region of interest" description="Disordered" evidence="1">
    <location>
        <begin position="96"/>
        <end position="126"/>
    </location>
</feature>
<evidence type="ECO:0000313" key="3">
    <source>
        <dbReference type="Proteomes" id="UP000527355"/>
    </source>
</evidence>
<keyword evidence="3" id="KW-1185">Reference proteome</keyword>
<gene>
    <name evidence="2" type="ORF">mMyoMyo1_009299</name>
</gene>
<dbReference type="EMBL" id="JABWUV010000018">
    <property type="protein sequence ID" value="KAF6290904.1"/>
    <property type="molecule type" value="Genomic_DNA"/>
</dbReference>
<name>A0A7J7SRD3_MYOMY</name>
<dbReference type="AlphaFoldDB" id="A0A7J7SRD3"/>
<protein>
    <submittedName>
        <fullName evidence="2">Uncharacterized protein</fullName>
    </submittedName>
</protein>
<comment type="caution">
    <text evidence="2">The sequence shown here is derived from an EMBL/GenBank/DDBJ whole genome shotgun (WGS) entry which is preliminary data.</text>
</comment>
<reference evidence="2 3" key="1">
    <citation type="journal article" date="2020" name="Nature">
        <title>Six reference-quality genomes reveal evolution of bat adaptations.</title>
        <authorList>
            <person name="Jebb D."/>
            <person name="Huang Z."/>
            <person name="Pippel M."/>
            <person name="Hughes G.M."/>
            <person name="Lavrichenko K."/>
            <person name="Devanna P."/>
            <person name="Winkler S."/>
            <person name="Jermiin L.S."/>
            <person name="Skirmuntt E.C."/>
            <person name="Katzourakis A."/>
            <person name="Burkitt-Gray L."/>
            <person name="Ray D.A."/>
            <person name="Sullivan K.A.M."/>
            <person name="Roscito J.G."/>
            <person name="Kirilenko B.M."/>
            <person name="Davalos L.M."/>
            <person name="Corthals A.P."/>
            <person name="Power M.L."/>
            <person name="Jones G."/>
            <person name="Ransome R.D."/>
            <person name="Dechmann D.K.N."/>
            <person name="Locatelli A.G."/>
            <person name="Puechmaille S.J."/>
            <person name="Fedrigo O."/>
            <person name="Jarvis E.D."/>
            <person name="Hiller M."/>
            <person name="Vernes S.C."/>
            <person name="Myers E.W."/>
            <person name="Teeling E.C."/>
        </authorList>
    </citation>
    <scope>NUCLEOTIDE SEQUENCE [LARGE SCALE GENOMIC DNA]</scope>
    <source>
        <strain evidence="2">MMyoMyo1</strain>
        <tissue evidence="2">Flight muscle</tissue>
    </source>
</reference>
<sequence length="126" mass="13677">MYFRHSKGGPGFFRFHGVRGRDPVPSKPRPGWQEISDLGMRSGFTIPSPGDSEGPGLFLNREKHSSLHPTPIFLQRNLGVMAIRPWNGLTTGCGCGQPSRQRSQGIAPTAEGCPQPHVPLPPPPAM</sequence>
<evidence type="ECO:0000256" key="1">
    <source>
        <dbReference type="SAM" id="MobiDB-lite"/>
    </source>
</evidence>
<organism evidence="2 3">
    <name type="scientific">Myotis myotis</name>
    <name type="common">Greater mouse-eared bat</name>
    <name type="synonym">Vespertilio myotis</name>
    <dbReference type="NCBI Taxonomy" id="51298"/>
    <lineage>
        <taxon>Eukaryota</taxon>
        <taxon>Metazoa</taxon>
        <taxon>Chordata</taxon>
        <taxon>Craniata</taxon>
        <taxon>Vertebrata</taxon>
        <taxon>Euteleostomi</taxon>
        <taxon>Mammalia</taxon>
        <taxon>Eutheria</taxon>
        <taxon>Laurasiatheria</taxon>
        <taxon>Chiroptera</taxon>
        <taxon>Yangochiroptera</taxon>
        <taxon>Vespertilionidae</taxon>
        <taxon>Myotis</taxon>
    </lineage>
</organism>